<feature type="transmembrane region" description="Helical" evidence="3">
    <location>
        <begin position="262"/>
        <end position="280"/>
    </location>
</feature>
<feature type="transmembrane region" description="Helical" evidence="3">
    <location>
        <begin position="123"/>
        <end position="140"/>
    </location>
</feature>
<reference evidence="5 6" key="1">
    <citation type="journal article" date="2014" name="Int. J. Syst. Evol. Microbiol.">
        <title>Jeotgalibaca dankookensis gen. nov., sp. nov., a member of the family Carnobacteriaceae, isolated from seujeot (Korean traditional food).</title>
        <authorList>
            <person name="Lee D.G."/>
            <person name="Trujillo M.E."/>
            <person name="Kang H."/>
            <person name="Ahn T.Y."/>
        </authorList>
    </citation>
    <scope>NUCLEOTIDE SEQUENCE [LARGE SCALE GENOMIC DNA]</scope>
    <source>
        <strain evidence="5 6">EX-07</strain>
    </source>
</reference>
<comment type="subcellular location">
    <subcellularLocation>
        <location evidence="1">Endomembrane system</location>
        <topology evidence="1">Multi-pass membrane protein</topology>
    </subcellularLocation>
</comment>
<feature type="transmembrane region" description="Helical" evidence="3">
    <location>
        <begin position="146"/>
        <end position="166"/>
    </location>
</feature>
<dbReference type="AlphaFoldDB" id="A0A1S6IM16"/>
<dbReference type="Proteomes" id="UP000188993">
    <property type="component" value="Chromosome"/>
</dbReference>
<feature type="transmembrane region" description="Helical" evidence="3">
    <location>
        <begin position="69"/>
        <end position="87"/>
    </location>
</feature>
<keyword evidence="6" id="KW-1185">Reference proteome</keyword>
<gene>
    <name evidence="5" type="primary">yicL</name>
    <name evidence="5" type="ORF">BW727_100149</name>
</gene>
<dbReference type="Pfam" id="PF00892">
    <property type="entry name" value="EamA"/>
    <property type="match status" value="2"/>
</dbReference>
<dbReference type="SUPFAM" id="SSF103481">
    <property type="entry name" value="Multidrug resistance efflux transporter EmrE"/>
    <property type="match status" value="2"/>
</dbReference>
<evidence type="ECO:0000313" key="5">
    <source>
        <dbReference type="EMBL" id="AQS52559.1"/>
    </source>
</evidence>
<dbReference type="KEGG" id="jda:BW727_100149"/>
<accession>A0A1S6IM16</accession>
<dbReference type="RefSeq" id="WP_062467913.1">
    <property type="nucleotide sequence ID" value="NZ_BBYN01000005.1"/>
</dbReference>
<feature type="transmembrane region" description="Helical" evidence="3">
    <location>
        <begin position="33"/>
        <end position="53"/>
    </location>
</feature>
<feature type="transmembrane region" description="Helical" evidence="3">
    <location>
        <begin position="204"/>
        <end position="225"/>
    </location>
</feature>
<name>A0A1S6IM16_9LACT</name>
<organism evidence="5 6">
    <name type="scientific">Jeotgalibaca dankookensis</name>
    <dbReference type="NCBI Taxonomy" id="708126"/>
    <lineage>
        <taxon>Bacteria</taxon>
        <taxon>Bacillati</taxon>
        <taxon>Bacillota</taxon>
        <taxon>Bacilli</taxon>
        <taxon>Lactobacillales</taxon>
        <taxon>Carnobacteriaceae</taxon>
        <taxon>Jeotgalibaca</taxon>
    </lineage>
</organism>
<dbReference type="STRING" id="708126.BW727_100149"/>
<proteinExistence type="inferred from homology"/>
<evidence type="ECO:0000256" key="2">
    <source>
        <dbReference type="ARBA" id="ARBA00007362"/>
    </source>
</evidence>
<comment type="similarity">
    <text evidence="2">Belongs to the EamA transporter family.</text>
</comment>
<feature type="transmembrane region" description="Helical" evidence="3">
    <location>
        <begin position="93"/>
        <end position="111"/>
    </location>
</feature>
<feature type="transmembrane region" description="Helical" evidence="3">
    <location>
        <begin position="7"/>
        <end position="27"/>
    </location>
</feature>
<dbReference type="EMBL" id="CP019728">
    <property type="protein sequence ID" value="AQS52559.1"/>
    <property type="molecule type" value="Genomic_DNA"/>
</dbReference>
<dbReference type="InterPro" id="IPR037185">
    <property type="entry name" value="EmrE-like"/>
</dbReference>
<evidence type="ECO:0000313" key="6">
    <source>
        <dbReference type="Proteomes" id="UP000188993"/>
    </source>
</evidence>
<protein>
    <submittedName>
        <fullName evidence="5">Putative inner membrane transporter YicL</fullName>
    </submittedName>
</protein>
<dbReference type="InterPro" id="IPR000620">
    <property type="entry name" value="EamA_dom"/>
</dbReference>
<keyword evidence="3" id="KW-0472">Membrane</keyword>
<feature type="transmembrane region" description="Helical" evidence="3">
    <location>
        <begin position="178"/>
        <end position="198"/>
    </location>
</feature>
<dbReference type="PANTHER" id="PTHR22911">
    <property type="entry name" value="ACYL-MALONYL CONDENSING ENZYME-RELATED"/>
    <property type="match status" value="1"/>
</dbReference>
<sequence length="291" mass="32322">MSTPKKSYLNVHLAVFLFGLTGLFAKLVNLNPFVIVFGRVFVAAVFILIWLVISKESLKLHHKKDYQKMVLMGILLAVHWTTFFAAIQLSNVAIGLLTFSTFPVFVSLFRPLINREALSKKEVFFGFITILGILFIVPLKDVFSDTMAGSMIGVFSGLVYAIFTILNEKLVKHYNGKVIAFYEQAVATVVLLPSVFIIKPSVTSYDLFMLLLLGTVFTGIAHTLFINGLKHVSAYMASIITMLEPLYAIILAYFVLGEALTVNTAIGGTIILSTVIFISMDHQKSQRKIPL</sequence>
<feature type="domain" description="EamA" evidence="4">
    <location>
        <begin position="149"/>
        <end position="280"/>
    </location>
</feature>
<evidence type="ECO:0000256" key="1">
    <source>
        <dbReference type="ARBA" id="ARBA00004127"/>
    </source>
</evidence>
<evidence type="ECO:0000259" key="4">
    <source>
        <dbReference type="Pfam" id="PF00892"/>
    </source>
</evidence>
<keyword evidence="3" id="KW-0812">Transmembrane</keyword>
<evidence type="ECO:0000256" key="3">
    <source>
        <dbReference type="SAM" id="Phobius"/>
    </source>
</evidence>
<keyword evidence="3" id="KW-1133">Transmembrane helix</keyword>
<feature type="domain" description="EamA" evidence="4">
    <location>
        <begin position="8"/>
        <end position="137"/>
    </location>
</feature>
<dbReference type="GO" id="GO:0016020">
    <property type="term" value="C:membrane"/>
    <property type="evidence" value="ECO:0007669"/>
    <property type="project" value="InterPro"/>
</dbReference>
<feature type="transmembrane region" description="Helical" evidence="3">
    <location>
        <begin position="232"/>
        <end position="256"/>
    </location>
</feature>
<dbReference type="OrthoDB" id="9804865at2"/>
<dbReference type="PANTHER" id="PTHR22911:SF79">
    <property type="entry name" value="MOBA-LIKE NTP TRANSFERASE DOMAIN-CONTAINING PROTEIN"/>
    <property type="match status" value="1"/>
</dbReference>